<feature type="repeat" description="ANK" evidence="3">
    <location>
        <begin position="101"/>
        <end position="133"/>
    </location>
</feature>
<dbReference type="Proteomes" id="UP000749646">
    <property type="component" value="Unassembled WGS sequence"/>
</dbReference>
<reference evidence="5" key="1">
    <citation type="journal article" date="2020" name="Fungal Divers.">
        <title>Resolving the Mortierellaceae phylogeny through synthesis of multi-gene phylogenetics and phylogenomics.</title>
        <authorList>
            <person name="Vandepol N."/>
            <person name="Liber J."/>
            <person name="Desiro A."/>
            <person name="Na H."/>
            <person name="Kennedy M."/>
            <person name="Barry K."/>
            <person name="Grigoriev I.V."/>
            <person name="Miller A.N."/>
            <person name="O'Donnell K."/>
            <person name="Stajich J.E."/>
            <person name="Bonito G."/>
        </authorList>
    </citation>
    <scope>NUCLEOTIDE SEQUENCE</scope>
    <source>
        <strain evidence="5">MES-2147</strain>
    </source>
</reference>
<proteinExistence type="predicted"/>
<evidence type="ECO:0000256" key="2">
    <source>
        <dbReference type="ARBA" id="ARBA00023043"/>
    </source>
</evidence>
<evidence type="ECO:0000313" key="6">
    <source>
        <dbReference type="Proteomes" id="UP000749646"/>
    </source>
</evidence>
<sequence length="659" mass="72532">MFGQEYGTVIDINPFYIECTTPRYPTVQTVPIWIYHGETFTTSDKTYDFTNEQMQAELEVLVRNLFPSGSEGVDTASLMSLMGRLGTLPSSTDISSQTESNGTTMLHNTVLLSYQKGVDLLIEEGIELDIEDDSGLTALDYAIFINNVEITEALLMAGSMPSYERLANLHLSPTADMLALLKTLCNVDLPVNPAPQGPLLDAAATAEVYDEGSSDPIEENIVFDTASETLDVEDSQMSPPPLSSSAPVLERTRVLPLKNPRPLSIATVATQSTGMVSLAPTMSTTAHSATSSTLSRQSIPLMGGRPANQGAKGLENIWQCAKKGNLALVKYHLEKDPNLISTPWKFDGRSALISACASSKPQELVEFLVQRGAQVNSADTFHKRTALHTLCEEGGLSQDDWRIVMSQADQDANEQDVLLAMRFLLDYGADVDAKNHWKETALMRLLAGRDCPLMVQELYSRGADSRLKSSKDRYPHGTALCYAAFYGRIKSLKWMIENDLLLNDDANIKEAIRWAKQSKGEYSHGGTQPSAARGADVVRKKEERKADAIRLLESWLGEAGLAKRKALAKDVTVQSSEDWWRRMSGIMDDVQSKAADTNTDDIPVKEVLDANNNNNSKMPMEMMPLWQEVQALSEGLSQADTVSSPGNRIKWNPLTILRK</sequence>
<dbReference type="SMART" id="SM00248">
    <property type="entry name" value="ANK"/>
    <property type="match status" value="5"/>
</dbReference>
<keyword evidence="6" id="KW-1185">Reference proteome</keyword>
<dbReference type="PANTHER" id="PTHR24198">
    <property type="entry name" value="ANKYRIN REPEAT AND PROTEIN KINASE DOMAIN-CONTAINING PROTEIN"/>
    <property type="match status" value="1"/>
</dbReference>
<protein>
    <recommendedName>
        <fullName evidence="7">Ankyrin</fullName>
    </recommendedName>
</protein>
<keyword evidence="2 3" id="KW-0040">ANK repeat</keyword>
<dbReference type="Gene3D" id="1.25.40.20">
    <property type="entry name" value="Ankyrin repeat-containing domain"/>
    <property type="match status" value="3"/>
</dbReference>
<evidence type="ECO:0000313" key="5">
    <source>
        <dbReference type="EMBL" id="KAG0006348.1"/>
    </source>
</evidence>
<organism evidence="5 6">
    <name type="scientific">Modicella reniformis</name>
    <dbReference type="NCBI Taxonomy" id="1440133"/>
    <lineage>
        <taxon>Eukaryota</taxon>
        <taxon>Fungi</taxon>
        <taxon>Fungi incertae sedis</taxon>
        <taxon>Mucoromycota</taxon>
        <taxon>Mortierellomycotina</taxon>
        <taxon>Mortierellomycetes</taxon>
        <taxon>Mortierellales</taxon>
        <taxon>Mortierellaceae</taxon>
        <taxon>Modicella</taxon>
    </lineage>
</organism>
<evidence type="ECO:0000256" key="3">
    <source>
        <dbReference type="PROSITE-ProRule" id="PRU00023"/>
    </source>
</evidence>
<evidence type="ECO:0008006" key="7">
    <source>
        <dbReference type="Google" id="ProtNLM"/>
    </source>
</evidence>
<dbReference type="PROSITE" id="PS50088">
    <property type="entry name" value="ANK_REPEAT"/>
    <property type="match status" value="2"/>
</dbReference>
<dbReference type="PANTHER" id="PTHR24198:SF165">
    <property type="entry name" value="ANKYRIN REPEAT-CONTAINING PROTEIN-RELATED"/>
    <property type="match status" value="1"/>
</dbReference>
<keyword evidence="1" id="KW-0677">Repeat</keyword>
<gene>
    <name evidence="5" type="ORF">BGZ65_008629</name>
</gene>
<name>A0A9P6SV24_9FUNG</name>
<accession>A0A9P6SV24</accession>
<dbReference type="AlphaFoldDB" id="A0A9P6SV24"/>
<dbReference type="SUPFAM" id="SSF48403">
    <property type="entry name" value="Ankyrin repeat"/>
    <property type="match status" value="2"/>
</dbReference>
<comment type="caution">
    <text evidence="5">The sequence shown here is derived from an EMBL/GenBank/DDBJ whole genome shotgun (WGS) entry which is preliminary data.</text>
</comment>
<feature type="repeat" description="ANK" evidence="3">
    <location>
        <begin position="347"/>
        <end position="380"/>
    </location>
</feature>
<evidence type="ECO:0000256" key="1">
    <source>
        <dbReference type="ARBA" id="ARBA00022737"/>
    </source>
</evidence>
<dbReference type="EMBL" id="JAAAHW010000130">
    <property type="protein sequence ID" value="KAG0006348.1"/>
    <property type="molecule type" value="Genomic_DNA"/>
</dbReference>
<dbReference type="PROSITE" id="PS50297">
    <property type="entry name" value="ANK_REP_REGION"/>
    <property type="match status" value="1"/>
</dbReference>
<dbReference type="InterPro" id="IPR002110">
    <property type="entry name" value="Ankyrin_rpt"/>
</dbReference>
<dbReference type="OrthoDB" id="341259at2759"/>
<evidence type="ECO:0000256" key="4">
    <source>
        <dbReference type="SAM" id="MobiDB-lite"/>
    </source>
</evidence>
<feature type="region of interest" description="Disordered" evidence="4">
    <location>
        <begin position="519"/>
        <end position="539"/>
    </location>
</feature>
<dbReference type="Pfam" id="PF12796">
    <property type="entry name" value="Ank_2"/>
    <property type="match status" value="2"/>
</dbReference>
<dbReference type="InterPro" id="IPR036770">
    <property type="entry name" value="Ankyrin_rpt-contain_sf"/>
</dbReference>